<evidence type="ECO:0000313" key="7">
    <source>
        <dbReference type="Proteomes" id="UP000436801"/>
    </source>
</evidence>
<protein>
    <recommendedName>
        <fullName evidence="8">Small CPxCG-related zinc finger protein</fullName>
    </recommendedName>
</protein>
<feature type="compositionally biased region" description="Basic and acidic residues" evidence="1">
    <location>
        <begin position="1"/>
        <end position="19"/>
    </location>
</feature>
<keyword evidence="6" id="KW-1185">Reference proteome</keyword>
<dbReference type="EMBL" id="WSUT01000004">
    <property type="protein sequence ID" value="MWC42431.1"/>
    <property type="molecule type" value="Genomic_DNA"/>
</dbReference>
<name>A0A1G7S8E5_9SPHN</name>
<dbReference type="Proteomes" id="UP000323502">
    <property type="component" value="Unassembled WGS sequence"/>
</dbReference>
<reference evidence="5 6" key="1">
    <citation type="submission" date="2016-10" db="EMBL/GenBank/DDBJ databases">
        <authorList>
            <person name="Varghese N."/>
            <person name="Submissions S."/>
        </authorList>
    </citation>
    <scope>NUCLEOTIDE SEQUENCE [LARGE SCALE GENOMIC DNA]</scope>
    <source>
        <strain evidence="5 6">S7-754</strain>
    </source>
</reference>
<sequence>MAFTEAEKQQWHADRRAAEATDDDYAASPTCGHCGNPFSSGAGVVTDDFSLCDVCNGD</sequence>
<gene>
    <name evidence="2" type="ORF">GQR91_01890</name>
    <name evidence="3" type="ORF">GQR91_01945</name>
    <name evidence="4" type="ORF">GQR91_02000</name>
    <name evidence="5" type="ORF">SAMN05216557_12110</name>
</gene>
<dbReference type="EMBL" id="WSUT01000003">
    <property type="protein sequence ID" value="MWC42424.1"/>
    <property type="molecule type" value="Genomic_DNA"/>
</dbReference>
<evidence type="ECO:0000313" key="2">
    <source>
        <dbReference type="EMBL" id="MWC42414.1"/>
    </source>
</evidence>
<dbReference type="RefSeq" id="WP_160146874.1">
    <property type="nucleotide sequence ID" value="NZ_FNBI01000021.1"/>
</dbReference>
<evidence type="ECO:0000313" key="6">
    <source>
        <dbReference type="Proteomes" id="UP000323502"/>
    </source>
</evidence>
<dbReference type="OrthoDB" id="7605457at2"/>
<evidence type="ECO:0000313" key="5">
    <source>
        <dbReference type="EMBL" id="SDG19315.1"/>
    </source>
</evidence>
<dbReference type="Proteomes" id="UP000436801">
    <property type="component" value="Unassembled WGS sequence"/>
</dbReference>
<organism evidence="5 6">
    <name type="scientific">Sphingomonas carotinifaciens</name>
    <dbReference type="NCBI Taxonomy" id="1166323"/>
    <lineage>
        <taxon>Bacteria</taxon>
        <taxon>Pseudomonadati</taxon>
        <taxon>Pseudomonadota</taxon>
        <taxon>Alphaproteobacteria</taxon>
        <taxon>Sphingomonadales</taxon>
        <taxon>Sphingomonadaceae</taxon>
        <taxon>Sphingomonas</taxon>
    </lineage>
</organism>
<proteinExistence type="predicted"/>
<evidence type="ECO:0008006" key="8">
    <source>
        <dbReference type="Google" id="ProtNLM"/>
    </source>
</evidence>
<evidence type="ECO:0000256" key="1">
    <source>
        <dbReference type="SAM" id="MobiDB-lite"/>
    </source>
</evidence>
<dbReference type="EMBL" id="WSUT01000003">
    <property type="protein sequence ID" value="MWC42414.1"/>
    <property type="molecule type" value="Genomic_DNA"/>
</dbReference>
<evidence type="ECO:0000313" key="4">
    <source>
        <dbReference type="EMBL" id="MWC42431.1"/>
    </source>
</evidence>
<evidence type="ECO:0000313" key="3">
    <source>
        <dbReference type="EMBL" id="MWC42424.1"/>
    </source>
</evidence>
<feature type="region of interest" description="Disordered" evidence="1">
    <location>
        <begin position="1"/>
        <end position="25"/>
    </location>
</feature>
<reference evidence="2 7" key="2">
    <citation type="submission" date="2019-12" db="EMBL/GenBank/DDBJ databases">
        <authorList>
            <person name="Zheng J."/>
        </authorList>
    </citation>
    <scope>NUCLEOTIDE SEQUENCE [LARGE SCALE GENOMIC DNA]</scope>
    <source>
        <strain evidence="2 7">DSM 27347</strain>
    </source>
</reference>
<dbReference type="EMBL" id="FNBI01000021">
    <property type="protein sequence ID" value="SDG19315.1"/>
    <property type="molecule type" value="Genomic_DNA"/>
</dbReference>
<dbReference type="AlphaFoldDB" id="A0A1G7S8E5"/>
<accession>A0A1G7S8E5</accession>